<reference evidence="17" key="1">
    <citation type="submission" date="2019-06" db="EMBL/GenBank/DDBJ databases">
        <title>Complete genome sequence of Methylogaea oryzae strain JCM16910.</title>
        <authorList>
            <person name="Asakawa S."/>
        </authorList>
    </citation>
    <scope>NUCLEOTIDE SEQUENCE</scope>
    <source>
        <strain evidence="17">E10</strain>
    </source>
</reference>
<evidence type="ECO:0000259" key="15">
    <source>
        <dbReference type="Pfam" id="PF02687"/>
    </source>
</evidence>
<dbReference type="EMBL" id="AP019782">
    <property type="protein sequence ID" value="BBL72396.1"/>
    <property type="molecule type" value="Genomic_DNA"/>
</dbReference>
<evidence type="ECO:0000313" key="17">
    <source>
        <dbReference type="EMBL" id="BBL72396.1"/>
    </source>
</evidence>
<dbReference type="PANTHER" id="PTHR47755:SF1">
    <property type="entry name" value="CELL DIVISION PROTEIN FTSX"/>
    <property type="match status" value="1"/>
</dbReference>
<dbReference type="Pfam" id="PF02687">
    <property type="entry name" value="FtsX"/>
    <property type="match status" value="1"/>
</dbReference>
<evidence type="ECO:0000256" key="5">
    <source>
        <dbReference type="ARBA" id="ARBA00022475"/>
    </source>
</evidence>
<dbReference type="GO" id="GO:0051301">
    <property type="term" value="P:cell division"/>
    <property type="evidence" value="ECO:0007669"/>
    <property type="project" value="UniProtKB-KW"/>
</dbReference>
<evidence type="ECO:0000256" key="1">
    <source>
        <dbReference type="ARBA" id="ARBA00004429"/>
    </source>
</evidence>
<feature type="transmembrane region" description="Helical" evidence="14">
    <location>
        <begin position="63"/>
        <end position="86"/>
    </location>
</feature>
<keyword evidence="18" id="KW-1185">Reference proteome</keyword>
<evidence type="ECO:0000256" key="9">
    <source>
        <dbReference type="ARBA" id="ARBA00022989"/>
    </source>
</evidence>
<gene>
    <name evidence="17" type="ORF">MoryE10_30020</name>
</gene>
<feature type="transmembrane region" description="Helical" evidence="14">
    <location>
        <begin position="268"/>
        <end position="290"/>
    </location>
</feature>
<evidence type="ECO:0000259" key="16">
    <source>
        <dbReference type="Pfam" id="PF18075"/>
    </source>
</evidence>
<keyword evidence="5 12" id="KW-1003">Cell membrane</keyword>
<comment type="similarity">
    <text evidence="2 12">Belongs to the ABC-4 integral membrane protein family. FtsX subfamily.</text>
</comment>
<dbReference type="RefSeq" id="WP_246598887.1">
    <property type="nucleotide sequence ID" value="NZ_AP019782.1"/>
</dbReference>
<proteinExistence type="inferred from homology"/>
<keyword evidence="9 14" id="KW-1133">Transmembrane helix</keyword>
<name>A0A8D4VRA9_9GAMM</name>
<comment type="function">
    <text evidence="12">Part of the ABC transporter FtsEX involved in cellular division.</text>
</comment>
<dbReference type="GO" id="GO:0005886">
    <property type="term" value="C:plasma membrane"/>
    <property type="evidence" value="ECO:0007669"/>
    <property type="project" value="UniProtKB-SubCell"/>
</dbReference>
<evidence type="ECO:0000256" key="8">
    <source>
        <dbReference type="ARBA" id="ARBA00022692"/>
    </source>
</evidence>
<protein>
    <recommendedName>
        <fullName evidence="4 12">Cell division protein FtsX</fullName>
    </recommendedName>
</protein>
<dbReference type="GO" id="GO:0032153">
    <property type="term" value="C:cell division site"/>
    <property type="evidence" value="ECO:0007669"/>
    <property type="project" value="TreeGrafter"/>
</dbReference>
<evidence type="ECO:0000256" key="4">
    <source>
        <dbReference type="ARBA" id="ARBA00021907"/>
    </source>
</evidence>
<dbReference type="AlphaFoldDB" id="A0A8D4VRA9"/>
<keyword evidence="7 12" id="KW-0132">Cell division</keyword>
<evidence type="ECO:0000256" key="10">
    <source>
        <dbReference type="ARBA" id="ARBA00023136"/>
    </source>
</evidence>
<keyword evidence="6 12" id="KW-0997">Cell inner membrane</keyword>
<feature type="transmembrane region" description="Helical" evidence="14">
    <location>
        <begin position="207"/>
        <end position="231"/>
    </location>
</feature>
<evidence type="ECO:0000256" key="12">
    <source>
        <dbReference type="PIRNR" id="PIRNR003097"/>
    </source>
</evidence>
<organism evidence="17 18">
    <name type="scientific">Methylogaea oryzae</name>
    <dbReference type="NCBI Taxonomy" id="1295382"/>
    <lineage>
        <taxon>Bacteria</taxon>
        <taxon>Pseudomonadati</taxon>
        <taxon>Pseudomonadota</taxon>
        <taxon>Gammaproteobacteria</taxon>
        <taxon>Methylococcales</taxon>
        <taxon>Methylococcaceae</taxon>
        <taxon>Methylogaea</taxon>
    </lineage>
</organism>
<dbReference type="Proteomes" id="UP000824988">
    <property type="component" value="Chromosome"/>
</dbReference>
<keyword evidence="11 12" id="KW-0131">Cell cycle</keyword>
<dbReference type="InterPro" id="IPR040690">
    <property type="entry name" value="FtsX_ECD"/>
</dbReference>
<evidence type="ECO:0000256" key="13">
    <source>
        <dbReference type="SAM" id="MobiDB-lite"/>
    </source>
</evidence>
<evidence type="ECO:0000256" key="6">
    <source>
        <dbReference type="ARBA" id="ARBA00022519"/>
    </source>
</evidence>
<dbReference type="NCBIfam" id="TIGR00439">
    <property type="entry name" value="FtsX_Gneg"/>
    <property type="match status" value="1"/>
</dbReference>
<dbReference type="Pfam" id="PF18075">
    <property type="entry name" value="FtsX_ECD"/>
    <property type="match status" value="1"/>
</dbReference>
<evidence type="ECO:0000313" key="18">
    <source>
        <dbReference type="Proteomes" id="UP000824988"/>
    </source>
</evidence>
<comment type="subcellular location">
    <subcellularLocation>
        <location evidence="1">Cell inner membrane</location>
        <topology evidence="1">Multi-pass membrane protein</topology>
    </subcellularLocation>
</comment>
<evidence type="ECO:0000256" key="3">
    <source>
        <dbReference type="ARBA" id="ARBA00011160"/>
    </source>
</evidence>
<evidence type="ECO:0000256" key="7">
    <source>
        <dbReference type="ARBA" id="ARBA00022618"/>
    </source>
</evidence>
<dbReference type="PANTHER" id="PTHR47755">
    <property type="entry name" value="CELL DIVISION PROTEIN FTSX"/>
    <property type="match status" value="1"/>
</dbReference>
<dbReference type="InterPro" id="IPR047590">
    <property type="entry name" value="FtsX_proteobact-type"/>
</dbReference>
<sequence length="343" mass="38361">MKHTRAEQRMSQQRRQEVSSLYASDHKSANRYFASLAQKLRGYVENHGHTCFSSLGRLWRTPVASALTVTVIAIALALPASFHVMLKNLNQLGAVLDDSSQISLFLKPKLTDEAGLQLADRLKSHAGIDSVALITKEGALREFRTYSGFAEALDALGTNPLPVVIQIKPRAGLAESDEVKALLQDLRALPEADYVQLDMEWLERLQALLSLAGHGVTMISILLSLAVLLVVSNTIRLELENRKEEIVIAKLVGATNHFIRRPFLYCGFWYGFLGSFAAWIFVTFMTLMVYPSVRRLSVLYARDFDLRFLGFFDTLELFFCASVLGIAGAWLVLAPQLRRMNPE</sequence>
<dbReference type="InterPro" id="IPR003838">
    <property type="entry name" value="ABC3_permease_C"/>
</dbReference>
<dbReference type="PIRSF" id="PIRSF003097">
    <property type="entry name" value="FtsX"/>
    <property type="match status" value="1"/>
</dbReference>
<feature type="domain" description="ABC3 transporter permease C-terminal" evidence="15">
    <location>
        <begin position="218"/>
        <end position="342"/>
    </location>
</feature>
<feature type="domain" description="FtsX extracellular" evidence="16">
    <location>
        <begin position="101"/>
        <end position="193"/>
    </location>
</feature>
<evidence type="ECO:0000256" key="11">
    <source>
        <dbReference type="ARBA" id="ARBA00023306"/>
    </source>
</evidence>
<keyword evidence="8 14" id="KW-0812">Transmembrane</keyword>
<evidence type="ECO:0000256" key="2">
    <source>
        <dbReference type="ARBA" id="ARBA00007379"/>
    </source>
</evidence>
<dbReference type="KEGG" id="moz:MoryE10_30020"/>
<comment type="subunit">
    <text evidence="3">Forms a membrane-associated complex with FtsE.</text>
</comment>
<evidence type="ECO:0000256" key="14">
    <source>
        <dbReference type="SAM" id="Phobius"/>
    </source>
</evidence>
<feature type="compositionally biased region" description="Polar residues" evidence="13">
    <location>
        <begin position="9"/>
        <end position="22"/>
    </location>
</feature>
<feature type="region of interest" description="Disordered" evidence="13">
    <location>
        <begin position="1"/>
        <end position="22"/>
    </location>
</feature>
<feature type="transmembrane region" description="Helical" evidence="14">
    <location>
        <begin position="310"/>
        <end position="333"/>
    </location>
</feature>
<dbReference type="InterPro" id="IPR004513">
    <property type="entry name" value="FtsX"/>
</dbReference>
<accession>A0A8D4VRA9</accession>
<keyword evidence="10 12" id="KW-0472">Membrane</keyword>